<sequence>MRRYLYRSYYLLKFDRTKLRSICLFVLISCGFLIYIRQKDKFQRPAIELQRYQTLLSNLNSTNTSYCQIPQLDPWDPSILKYYEKATRLECKPLQSNVTYIENGTLKIHKDFLGSVNCRYRYFVHNNGVNDFDIIYGEWQNFEKEIRLEKDFVEIHKDFLGSVNCRYRYFVHNNGVNDFDIIYGEWQNFEKEIRLEKDFVEVECSKKSILSIKFYSYHWSTIVPKDRNLVDKPIESTSIERPSVIMIGVDSQSRSNFIRQLPQTYELLNRWGFVDMKSHVKVHDNTFVNLLAVLLGKRGTSYKEFANEIPDEWYMYFDEYEFIWKKFSEQGYTTFFAEDRPDIGTFNYNGWLYGFKYTPVDHYMRPYWIASFYSLLMRRSNPYCYDSYPAYDLHLSYLQEFLNNYKGKRKFALWWTQDISHEHLNKVGVMDKTFVDFLKHNEKNFDDAIVIVFSDHGNRYDSIRETVTGRLESRLPFLSVHLPKQLQEKYPHLLKHLQENSNFMTTQFDLHAMLEHIAGGSFDDIALEDVGKRAYSLLGPVPTNRSCYQAHVPEDYCPCIQEVEIPIEQARPAAKALLDYVNHLLGKHNTDEKSAGNREYVCDLLELDRINYASVRMPNQKVIKEHMVKKDVPKLVSSGVEFSYRVTLQAKPPSNALIEGVIAHNLETDQWLPTGEIERNNKYGNTSHCVIDRTLKKICHCSRRTT</sequence>
<protein>
    <submittedName>
        <fullName evidence="3">Uncharacterized protein</fullName>
    </submittedName>
</protein>
<dbReference type="CDD" id="cd16021">
    <property type="entry name" value="ALP_like"/>
    <property type="match status" value="1"/>
</dbReference>
<keyword evidence="1" id="KW-0472">Membrane</keyword>
<dbReference type="AlphaFoldDB" id="A0A914BZ74"/>
<dbReference type="Gene3D" id="3.40.720.10">
    <property type="entry name" value="Alkaline Phosphatase, subunit A"/>
    <property type="match status" value="1"/>
</dbReference>
<organism evidence="2 3">
    <name type="scientific">Acrobeloides nanus</name>
    <dbReference type="NCBI Taxonomy" id="290746"/>
    <lineage>
        <taxon>Eukaryota</taxon>
        <taxon>Metazoa</taxon>
        <taxon>Ecdysozoa</taxon>
        <taxon>Nematoda</taxon>
        <taxon>Chromadorea</taxon>
        <taxon>Rhabditida</taxon>
        <taxon>Tylenchina</taxon>
        <taxon>Cephalobomorpha</taxon>
        <taxon>Cephaloboidea</taxon>
        <taxon>Cephalobidae</taxon>
        <taxon>Acrobeloides</taxon>
    </lineage>
</organism>
<dbReference type="PANTHER" id="PTHR10974:SF35">
    <property type="entry name" value="SULFATASE DOMAIN-CONTAINING PROTEIN"/>
    <property type="match status" value="1"/>
</dbReference>
<dbReference type="Pfam" id="PF02995">
    <property type="entry name" value="DUF229"/>
    <property type="match status" value="1"/>
</dbReference>
<feature type="transmembrane region" description="Helical" evidence="1">
    <location>
        <begin position="21"/>
        <end position="37"/>
    </location>
</feature>
<evidence type="ECO:0000313" key="3">
    <source>
        <dbReference type="WBParaSite" id="ACRNAN_Path_1337.g5246.t2"/>
    </source>
</evidence>
<dbReference type="InterPro" id="IPR004245">
    <property type="entry name" value="DUF229"/>
</dbReference>
<dbReference type="PANTHER" id="PTHR10974">
    <property type="entry name" value="FI08016P-RELATED"/>
    <property type="match status" value="1"/>
</dbReference>
<dbReference type="InterPro" id="IPR017850">
    <property type="entry name" value="Alkaline_phosphatase_core_sf"/>
</dbReference>
<dbReference type="WBParaSite" id="ACRNAN_Path_1337.g5246.t2">
    <property type="protein sequence ID" value="ACRNAN_Path_1337.g5246.t2"/>
    <property type="gene ID" value="ACRNAN_Path_1337.g5246"/>
</dbReference>
<accession>A0A914BZ74</accession>
<evidence type="ECO:0000313" key="2">
    <source>
        <dbReference type="Proteomes" id="UP000887540"/>
    </source>
</evidence>
<reference evidence="3" key="1">
    <citation type="submission" date="2022-11" db="UniProtKB">
        <authorList>
            <consortium name="WormBaseParasite"/>
        </authorList>
    </citation>
    <scope>IDENTIFICATION</scope>
</reference>
<name>A0A914BZ74_9BILA</name>
<dbReference type="GO" id="GO:0005615">
    <property type="term" value="C:extracellular space"/>
    <property type="evidence" value="ECO:0007669"/>
    <property type="project" value="TreeGrafter"/>
</dbReference>
<evidence type="ECO:0000256" key="1">
    <source>
        <dbReference type="SAM" id="Phobius"/>
    </source>
</evidence>
<keyword evidence="1" id="KW-1133">Transmembrane helix</keyword>
<dbReference type="FunFam" id="3.40.720.10:FF:000017">
    <property type="entry name" value="Predicted protein"/>
    <property type="match status" value="1"/>
</dbReference>
<keyword evidence="1" id="KW-0812">Transmembrane</keyword>
<keyword evidence="2" id="KW-1185">Reference proteome</keyword>
<dbReference type="SUPFAM" id="SSF53649">
    <property type="entry name" value="Alkaline phosphatase-like"/>
    <property type="match status" value="1"/>
</dbReference>
<proteinExistence type="predicted"/>
<dbReference type="Proteomes" id="UP000887540">
    <property type="component" value="Unplaced"/>
</dbReference>